<proteinExistence type="predicted"/>
<reference evidence="2 3" key="1">
    <citation type="journal article" date="2018" name="Front. Plant Sci.">
        <title>Red Clover (Trifolium pratense) and Zigzag Clover (T. medium) - A Picture of Genomic Similarities and Differences.</title>
        <authorList>
            <person name="Dluhosova J."/>
            <person name="Istvanek J."/>
            <person name="Nedelnik J."/>
            <person name="Repkova J."/>
        </authorList>
    </citation>
    <scope>NUCLEOTIDE SEQUENCE [LARGE SCALE GENOMIC DNA]</scope>
    <source>
        <strain evidence="3">cv. 10/8</strain>
        <tissue evidence="2">Leaf</tissue>
    </source>
</reference>
<keyword evidence="1" id="KW-0472">Membrane</keyword>
<accession>A0A392VVK7</accession>
<keyword evidence="1" id="KW-1133">Transmembrane helix</keyword>
<evidence type="ECO:0000313" key="2">
    <source>
        <dbReference type="EMBL" id="MCI91509.1"/>
    </source>
</evidence>
<dbReference type="EMBL" id="LXQA011274011">
    <property type="protein sequence ID" value="MCI91509.1"/>
    <property type="molecule type" value="Genomic_DNA"/>
</dbReference>
<comment type="caution">
    <text evidence="2">The sequence shown here is derived from an EMBL/GenBank/DDBJ whole genome shotgun (WGS) entry which is preliminary data.</text>
</comment>
<name>A0A392VVK7_9FABA</name>
<dbReference type="AlphaFoldDB" id="A0A392VVK7"/>
<keyword evidence="1" id="KW-0812">Transmembrane</keyword>
<protein>
    <submittedName>
        <fullName evidence="2">Uncharacterized protein</fullName>
    </submittedName>
</protein>
<dbReference type="Proteomes" id="UP000265520">
    <property type="component" value="Unassembled WGS sequence"/>
</dbReference>
<sequence>GLGAAACARHNTPCARRNTKEQEVGVLLLAAPGLAWAAPGAGDCYISLLFVFFSR</sequence>
<feature type="transmembrane region" description="Helical" evidence="1">
    <location>
        <begin position="34"/>
        <end position="53"/>
    </location>
</feature>
<evidence type="ECO:0000313" key="3">
    <source>
        <dbReference type="Proteomes" id="UP000265520"/>
    </source>
</evidence>
<keyword evidence="3" id="KW-1185">Reference proteome</keyword>
<feature type="non-terminal residue" evidence="2">
    <location>
        <position position="1"/>
    </location>
</feature>
<evidence type="ECO:0000256" key="1">
    <source>
        <dbReference type="SAM" id="Phobius"/>
    </source>
</evidence>
<organism evidence="2 3">
    <name type="scientific">Trifolium medium</name>
    <dbReference type="NCBI Taxonomy" id="97028"/>
    <lineage>
        <taxon>Eukaryota</taxon>
        <taxon>Viridiplantae</taxon>
        <taxon>Streptophyta</taxon>
        <taxon>Embryophyta</taxon>
        <taxon>Tracheophyta</taxon>
        <taxon>Spermatophyta</taxon>
        <taxon>Magnoliopsida</taxon>
        <taxon>eudicotyledons</taxon>
        <taxon>Gunneridae</taxon>
        <taxon>Pentapetalae</taxon>
        <taxon>rosids</taxon>
        <taxon>fabids</taxon>
        <taxon>Fabales</taxon>
        <taxon>Fabaceae</taxon>
        <taxon>Papilionoideae</taxon>
        <taxon>50 kb inversion clade</taxon>
        <taxon>NPAAA clade</taxon>
        <taxon>Hologalegina</taxon>
        <taxon>IRL clade</taxon>
        <taxon>Trifolieae</taxon>
        <taxon>Trifolium</taxon>
    </lineage>
</organism>